<feature type="transmembrane region" description="Helical" evidence="8">
    <location>
        <begin position="226"/>
        <end position="249"/>
    </location>
</feature>
<comment type="similarity">
    <text evidence="2">Belongs to the auxin efflux carrier (TC 2.A.69) family.</text>
</comment>
<dbReference type="RefSeq" id="WP_071175642.1">
    <property type="nucleotide sequence ID" value="NZ_CP017831.1"/>
</dbReference>
<dbReference type="OrthoDB" id="9794315at2"/>
<feature type="transmembrane region" description="Helical" evidence="8">
    <location>
        <begin position="35"/>
        <end position="56"/>
    </location>
</feature>
<keyword evidence="3" id="KW-0813">Transport</keyword>
<dbReference type="EMBL" id="CP017831">
    <property type="protein sequence ID" value="AOZ95913.1"/>
    <property type="molecule type" value="Genomic_DNA"/>
</dbReference>
<dbReference type="PANTHER" id="PTHR36838:SF4">
    <property type="entry name" value="AUXIN EFFLUX CARRIER FAMILY PROTEIN"/>
    <property type="match status" value="1"/>
</dbReference>
<dbReference type="AlphaFoldDB" id="A0A1D9P075"/>
<feature type="transmembrane region" description="Helical" evidence="8">
    <location>
        <begin position="255"/>
        <end position="274"/>
    </location>
</feature>
<evidence type="ECO:0000313" key="9">
    <source>
        <dbReference type="EMBL" id="AOZ95913.1"/>
    </source>
</evidence>
<evidence type="ECO:0000256" key="8">
    <source>
        <dbReference type="SAM" id="Phobius"/>
    </source>
</evidence>
<gene>
    <name evidence="9" type="ORF">bhn_I0879</name>
</gene>
<dbReference type="PANTHER" id="PTHR36838">
    <property type="entry name" value="AUXIN EFFLUX CARRIER FAMILY PROTEIN"/>
    <property type="match status" value="1"/>
</dbReference>
<dbReference type="KEGG" id="bhu:bhn_I0879"/>
<accession>A0A1D9P075</accession>
<protein>
    <submittedName>
        <fullName evidence="9">Auxin efflux carrier family transporter</fullName>
    </submittedName>
</protein>
<dbReference type="GO" id="GO:0055085">
    <property type="term" value="P:transmembrane transport"/>
    <property type="evidence" value="ECO:0007669"/>
    <property type="project" value="InterPro"/>
</dbReference>
<feature type="transmembrane region" description="Helical" evidence="8">
    <location>
        <begin position="286"/>
        <end position="305"/>
    </location>
</feature>
<evidence type="ECO:0000256" key="4">
    <source>
        <dbReference type="ARBA" id="ARBA00022475"/>
    </source>
</evidence>
<keyword evidence="10" id="KW-1185">Reference proteome</keyword>
<name>A0A1D9P075_9FIRM</name>
<evidence type="ECO:0000256" key="1">
    <source>
        <dbReference type="ARBA" id="ARBA00004651"/>
    </source>
</evidence>
<evidence type="ECO:0000256" key="6">
    <source>
        <dbReference type="ARBA" id="ARBA00022989"/>
    </source>
</evidence>
<evidence type="ECO:0000256" key="5">
    <source>
        <dbReference type="ARBA" id="ARBA00022692"/>
    </source>
</evidence>
<proteinExistence type="inferred from homology"/>
<evidence type="ECO:0000256" key="2">
    <source>
        <dbReference type="ARBA" id="ARBA00010145"/>
    </source>
</evidence>
<keyword evidence="7 8" id="KW-0472">Membrane</keyword>
<feature type="transmembrane region" description="Helical" evidence="8">
    <location>
        <begin position="6"/>
        <end position="23"/>
    </location>
</feature>
<organism evidence="9 10">
    <name type="scientific">Butyrivibrio hungatei</name>
    <dbReference type="NCBI Taxonomy" id="185008"/>
    <lineage>
        <taxon>Bacteria</taxon>
        <taxon>Bacillati</taxon>
        <taxon>Bacillota</taxon>
        <taxon>Clostridia</taxon>
        <taxon>Lachnospirales</taxon>
        <taxon>Lachnospiraceae</taxon>
        <taxon>Butyrivibrio</taxon>
    </lineage>
</organism>
<evidence type="ECO:0000256" key="7">
    <source>
        <dbReference type="ARBA" id="ARBA00023136"/>
    </source>
</evidence>
<comment type="subcellular location">
    <subcellularLocation>
        <location evidence="1">Cell membrane</location>
        <topology evidence="1">Multi-pass membrane protein</topology>
    </subcellularLocation>
</comment>
<reference evidence="10" key="1">
    <citation type="submission" date="2016-10" db="EMBL/GenBank/DDBJ databases">
        <title>The complete genome sequence of the rumen bacterium Butyrivibrio hungatei MB2003.</title>
        <authorList>
            <person name="Palevich N."/>
            <person name="Kelly W.J."/>
            <person name="Leahy S.C."/>
            <person name="Altermann E."/>
            <person name="Rakonjac J."/>
            <person name="Attwood G.T."/>
        </authorList>
    </citation>
    <scope>NUCLEOTIDE SEQUENCE [LARGE SCALE GENOMIC DNA]</scope>
    <source>
        <strain evidence="10">MB2003</strain>
    </source>
</reference>
<dbReference type="InterPro" id="IPR038770">
    <property type="entry name" value="Na+/solute_symporter_sf"/>
</dbReference>
<evidence type="ECO:0000313" key="10">
    <source>
        <dbReference type="Proteomes" id="UP000179284"/>
    </source>
</evidence>
<evidence type="ECO:0000256" key="3">
    <source>
        <dbReference type="ARBA" id="ARBA00022448"/>
    </source>
</evidence>
<feature type="transmembrane region" description="Helical" evidence="8">
    <location>
        <begin position="99"/>
        <end position="117"/>
    </location>
</feature>
<dbReference type="GO" id="GO:0005886">
    <property type="term" value="C:plasma membrane"/>
    <property type="evidence" value="ECO:0007669"/>
    <property type="project" value="UniProtKB-SubCell"/>
</dbReference>
<dbReference type="InterPro" id="IPR004776">
    <property type="entry name" value="Mem_transp_PIN-like"/>
</dbReference>
<keyword evidence="4" id="KW-1003">Cell membrane</keyword>
<dbReference type="Proteomes" id="UP000179284">
    <property type="component" value="Chromosome I"/>
</dbReference>
<sequence length="312" mass="33844">MENLIIATNAVIPFIVYIFLGVISRRIGLVQEKFLKELNGVVFNVFFPFIMFNNLYDVDFTELKGAGYVGFAFAATLVVIFAVFFLVPLFEKENSRRGVIMQAIFRSNSVLFAIPLTESVFGKEGVVMASIMVAFIVPLYNITSVAILEYFRGGSVSPNVLVKNILKNPLIIGAIAGILFNLMPLKMPGCLTGPISQLCNMATPLSLFVLGGTLKASDMKKNAKPIAIGTGLKLLVIPSIIVTIMSMIGFRGAELFVVFCMFATPVAAASYPMAQSMDGDADLAGEYVVVSTILSIFTIFVWILVLKGSSLI</sequence>
<keyword evidence="5 8" id="KW-0812">Transmembrane</keyword>
<feature type="transmembrane region" description="Helical" evidence="8">
    <location>
        <begin position="129"/>
        <end position="153"/>
    </location>
</feature>
<dbReference type="Gene3D" id="1.20.1530.20">
    <property type="match status" value="1"/>
</dbReference>
<keyword evidence="6 8" id="KW-1133">Transmembrane helix</keyword>
<feature type="transmembrane region" description="Helical" evidence="8">
    <location>
        <begin position="68"/>
        <end position="87"/>
    </location>
</feature>
<dbReference type="Pfam" id="PF03547">
    <property type="entry name" value="Mem_trans"/>
    <property type="match status" value="1"/>
</dbReference>
<feature type="transmembrane region" description="Helical" evidence="8">
    <location>
        <begin position="165"/>
        <end position="183"/>
    </location>
</feature>